<keyword evidence="5" id="KW-0998">Cell outer membrane</keyword>
<evidence type="ECO:0000259" key="6">
    <source>
        <dbReference type="Pfam" id="PF01103"/>
    </source>
</evidence>
<gene>
    <name evidence="7" type="ORF">SAMN05444281_0482</name>
</gene>
<keyword evidence="3" id="KW-0732">Signal</keyword>
<evidence type="ECO:0000313" key="8">
    <source>
        <dbReference type="Proteomes" id="UP000184109"/>
    </source>
</evidence>
<dbReference type="PROSITE" id="PS51257">
    <property type="entry name" value="PROKAR_LIPOPROTEIN"/>
    <property type="match status" value="1"/>
</dbReference>
<keyword evidence="4" id="KW-0472">Membrane</keyword>
<dbReference type="Gene3D" id="2.40.160.50">
    <property type="entry name" value="membrane protein fhac: a member of the omp85/tpsb transporter family"/>
    <property type="match status" value="1"/>
</dbReference>
<dbReference type="InterPro" id="IPR039910">
    <property type="entry name" value="D15-like"/>
</dbReference>
<dbReference type="Pfam" id="PF01103">
    <property type="entry name" value="Omp85"/>
    <property type="match status" value="1"/>
</dbReference>
<sequence>MAEREYRKNDKGMKQVIFLKVCLLFIVVTVLSACSVKRFIPKDEKLYSGATIKINNINKIKGLSSLEEELQELLRPEPNSKFLGSRIGLYYHYKTEQGKKGFLTKYMNKKFGENPMYYSNVSQNKVINLIKNRLDNRGFFNSKVTASVKEKKYTKSIVYTIDLTEPYVLETYQLENDTLPFYKEIKEELKTTLLKKGTRYSLESFKQERIKIDESLKARGYYNFNQDFIIFEADTNQYKNKRFDLYLRIKKETPKKALIPYQINKITVYPNHNLDQKNKVLDSTEYKGVYFIQDTVFFKPKRLHNYLLLNKDDFYNPQNSKITSKRLSSIGTYKYVNIQFDEKSYQENDSLGSLEANIYLSPLNKRSLGLELQAVTKSNNFAGPGLSINYRNRNLFSGGELLSLTGTVAYETQIGNNTQNLNGLKVGLGASLTFPRLIFPWDLTGRFKYGVPKTKISFDSEYLSRSNLYGLSSFTSSFGYHWDANKYLSHQINPININYVKLFNTTSDFKDILEKNAFLQSSFDQQFIAGFTYNLTYSELGRSSKKNQIFFASNLDIAGGALSLLSQNTSAGKKTFLGLEYAQYAKVDIDFRYYLGLGKEQTLITRLYGGLGIPYGNSSVLPFTKQFFAGGPYSVRGFASRSIGPGRYNGSTTNSTYFDSSGDIRLEANLEYRFPIYSLIKGALFADAGNVWLYNNSSSLEEDNSLSLEGGQFSSNFINELAASVGAGVRVDIQSFVIRFDLATPVKQPISNSLSTIKLSNTILNFAIGYPF</sequence>
<protein>
    <submittedName>
        <fullName evidence="7">Surface antigen</fullName>
    </submittedName>
</protein>
<keyword evidence="2" id="KW-0812">Transmembrane</keyword>
<dbReference type="RefSeq" id="WP_234950292.1">
    <property type="nucleotide sequence ID" value="NZ_FQXQ01000001.1"/>
</dbReference>
<evidence type="ECO:0000313" key="7">
    <source>
        <dbReference type="EMBL" id="SHH41319.1"/>
    </source>
</evidence>
<keyword evidence="8" id="KW-1185">Reference proteome</keyword>
<comment type="subcellular location">
    <subcellularLocation>
        <location evidence="1">Membrane</location>
    </subcellularLocation>
</comment>
<dbReference type="InterPro" id="IPR000184">
    <property type="entry name" value="Bac_surfAg_D15"/>
</dbReference>
<dbReference type="PANTHER" id="PTHR12815">
    <property type="entry name" value="SORTING AND ASSEMBLY MACHINERY SAMM50 PROTEIN FAMILY MEMBER"/>
    <property type="match status" value="1"/>
</dbReference>
<name>A0A1M5SS12_9FLAO</name>
<evidence type="ECO:0000256" key="4">
    <source>
        <dbReference type="ARBA" id="ARBA00023136"/>
    </source>
</evidence>
<dbReference type="EMBL" id="FQXQ01000001">
    <property type="protein sequence ID" value="SHH41319.1"/>
    <property type="molecule type" value="Genomic_DNA"/>
</dbReference>
<organism evidence="7 8">
    <name type="scientific">Wenyingzhuangia marina</name>
    <dbReference type="NCBI Taxonomy" id="1195760"/>
    <lineage>
        <taxon>Bacteria</taxon>
        <taxon>Pseudomonadati</taxon>
        <taxon>Bacteroidota</taxon>
        <taxon>Flavobacteriia</taxon>
        <taxon>Flavobacteriales</taxon>
        <taxon>Flavobacteriaceae</taxon>
        <taxon>Wenyingzhuangia</taxon>
    </lineage>
</organism>
<evidence type="ECO:0000256" key="5">
    <source>
        <dbReference type="ARBA" id="ARBA00023237"/>
    </source>
</evidence>
<dbReference type="STRING" id="1195760.SAMN05444281_0482"/>
<dbReference type="PANTHER" id="PTHR12815:SF47">
    <property type="entry name" value="TRANSLOCATION AND ASSEMBLY MODULE SUBUNIT TAMA"/>
    <property type="match status" value="1"/>
</dbReference>
<feature type="domain" description="Bacterial surface antigen (D15)" evidence="6">
    <location>
        <begin position="401"/>
        <end position="753"/>
    </location>
</feature>
<proteinExistence type="predicted"/>
<evidence type="ECO:0000256" key="1">
    <source>
        <dbReference type="ARBA" id="ARBA00004370"/>
    </source>
</evidence>
<reference evidence="8" key="1">
    <citation type="submission" date="2016-11" db="EMBL/GenBank/DDBJ databases">
        <authorList>
            <person name="Varghese N."/>
            <person name="Submissions S."/>
        </authorList>
    </citation>
    <scope>NUCLEOTIDE SEQUENCE [LARGE SCALE GENOMIC DNA]</scope>
    <source>
        <strain evidence="8">DSM 100572</strain>
    </source>
</reference>
<evidence type="ECO:0000256" key="3">
    <source>
        <dbReference type="ARBA" id="ARBA00022729"/>
    </source>
</evidence>
<dbReference type="Proteomes" id="UP000184109">
    <property type="component" value="Unassembled WGS sequence"/>
</dbReference>
<evidence type="ECO:0000256" key="2">
    <source>
        <dbReference type="ARBA" id="ARBA00022692"/>
    </source>
</evidence>
<dbReference type="AlphaFoldDB" id="A0A1M5SS12"/>
<dbReference type="GO" id="GO:0019867">
    <property type="term" value="C:outer membrane"/>
    <property type="evidence" value="ECO:0007669"/>
    <property type="project" value="InterPro"/>
</dbReference>
<accession>A0A1M5SS12</accession>